<comment type="similarity">
    <text evidence="1">Belongs to the gemin-2 family.</text>
</comment>
<feature type="compositionally biased region" description="Basic residues" evidence="2">
    <location>
        <begin position="149"/>
        <end position="160"/>
    </location>
</feature>
<evidence type="ECO:0000313" key="3">
    <source>
        <dbReference type="EMBL" id="KAK0468132.1"/>
    </source>
</evidence>
<dbReference type="Gene3D" id="1.20.58.1070">
    <property type="match status" value="1"/>
</dbReference>
<comment type="caution">
    <text evidence="3">The sequence shown here is derived from an EMBL/GenBank/DDBJ whole genome shotgun (WGS) entry which is preliminary data.</text>
</comment>
<proteinExistence type="inferred from homology"/>
<dbReference type="InterPro" id="IPR023251">
    <property type="entry name" value="Brr1"/>
</dbReference>
<reference evidence="3" key="1">
    <citation type="submission" date="2023-06" db="EMBL/GenBank/DDBJ databases">
        <authorList>
            <consortium name="Lawrence Berkeley National Laboratory"/>
            <person name="Ahrendt S."/>
            <person name="Sahu N."/>
            <person name="Indic B."/>
            <person name="Wong-Bajracharya J."/>
            <person name="Merenyi Z."/>
            <person name="Ke H.-M."/>
            <person name="Monk M."/>
            <person name="Kocsube S."/>
            <person name="Drula E."/>
            <person name="Lipzen A."/>
            <person name="Balint B."/>
            <person name="Henrissat B."/>
            <person name="Andreopoulos B."/>
            <person name="Martin F.M."/>
            <person name="Harder C.B."/>
            <person name="Rigling D."/>
            <person name="Ford K.L."/>
            <person name="Foster G.D."/>
            <person name="Pangilinan J."/>
            <person name="Papanicolaou A."/>
            <person name="Barry K."/>
            <person name="LaButti K."/>
            <person name="Viragh M."/>
            <person name="Koriabine M."/>
            <person name="Yan M."/>
            <person name="Riley R."/>
            <person name="Champramary S."/>
            <person name="Plett K.L."/>
            <person name="Tsai I.J."/>
            <person name="Slot J."/>
            <person name="Sipos G."/>
            <person name="Plett J."/>
            <person name="Nagy L.G."/>
            <person name="Grigoriev I.V."/>
        </authorList>
    </citation>
    <scope>NUCLEOTIDE SEQUENCE</scope>
    <source>
        <strain evidence="3">CCBAS 213</strain>
    </source>
</reference>
<dbReference type="PANTHER" id="PTHR12794">
    <property type="entry name" value="GEMIN2"/>
    <property type="match status" value="1"/>
</dbReference>
<sequence>MSTRKRTRDEFDDDEEPSFGRQILPVANLPADFNGTPADGMEYLFTVRRDAKKLPMVTRVPNPYEIPETMVPPAPRRESSSRHPLLPSAEWRAQFETRFKNFRKNVSQPTANVLLPQVPGNLLMPGKKERDFWWAFLSGKPESEWNPPKKPKQKKKHKGMRAFADDSDTEVTYEVVQETWQINGDGDVELASQVGSAGVQDPSPSNIGLAGEAKVSLDEVSSLGESHPPYEPRPLTPLLLQHIDQRMSLHLLMYFTHWMNLHLDDKRSPPFPRLVEVHAQWIFFLLTRVNDYISADDMSSLRSLARACLALLKVLLCEEKEAEPEGGGNTGIGKNSCWVIISTVAGIWGQQDLWMDAEEMLNSIGSE</sequence>
<dbReference type="GO" id="GO:0030532">
    <property type="term" value="C:small nuclear ribonucleoprotein complex"/>
    <property type="evidence" value="ECO:0007669"/>
    <property type="project" value="InterPro"/>
</dbReference>
<organism evidence="3 4">
    <name type="scientific">Armillaria tabescens</name>
    <name type="common">Ringless honey mushroom</name>
    <name type="synonym">Agaricus tabescens</name>
    <dbReference type="NCBI Taxonomy" id="1929756"/>
    <lineage>
        <taxon>Eukaryota</taxon>
        <taxon>Fungi</taxon>
        <taxon>Dikarya</taxon>
        <taxon>Basidiomycota</taxon>
        <taxon>Agaricomycotina</taxon>
        <taxon>Agaricomycetes</taxon>
        <taxon>Agaricomycetidae</taxon>
        <taxon>Agaricales</taxon>
        <taxon>Marasmiineae</taxon>
        <taxon>Physalacriaceae</taxon>
        <taxon>Desarmillaria</taxon>
    </lineage>
</organism>
<gene>
    <name evidence="3" type="ORF">EV420DRAFT_1626088</name>
</gene>
<accession>A0AA39TRQ7</accession>
<dbReference type="PANTHER" id="PTHR12794:SF0">
    <property type="entry name" value="GEM-ASSOCIATED PROTEIN 2"/>
    <property type="match status" value="1"/>
</dbReference>
<dbReference type="InterPro" id="IPR035426">
    <property type="entry name" value="Gemin2/Brr1"/>
</dbReference>
<dbReference type="GO" id="GO:0032797">
    <property type="term" value="C:SMN complex"/>
    <property type="evidence" value="ECO:0007669"/>
    <property type="project" value="TreeGrafter"/>
</dbReference>
<dbReference type="RefSeq" id="XP_060338407.1">
    <property type="nucleotide sequence ID" value="XM_060475992.1"/>
</dbReference>
<dbReference type="GO" id="GO:0000387">
    <property type="term" value="P:spliceosomal snRNP assembly"/>
    <property type="evidence" value="ECO:0007669"/>
    <property type="project" value="InterPro"/>
</dbReference>
<dbReference type="Proteomes" id="UP001175211">
    <property type="component" value="Unassembled WGS sequence"/>
</dbReference>
<name>A0AA39TRQ7_ARMTA</name>
<keyword evidence="4" id="KW-1185">Reference proteome</keyword>
<dbReference type="GeneID" id="85359540"/>
<dbReference type="Pfam" id="PF04938">
    <property type="entry name" value="SIP1"/>
    <property type="match status" value="1"/>
</dbReference>
<protein>
    <submittedName>
        <fullName evidence="3">Uncharacterized protein</fullName>
    </submittedName>
</protein>
<feature type="region of interest" description="Disordered" evidence="2">
    <location>
        <begin position="143"/>
        <end position="163"/>
    </location>
</feature>
<dbReference type="EMBL" id="JAUEPS010000002">
    <property type="protein sequence ID" value="KAK0468132.1"/>
    <property type="molecule type" value="Genomic_DNA"/>
</dbReference>
<evidence type="ECO:0000256" key="2">
    <source>
        <dbReference type="SAM" id="MobiDB-lite"/>
    </source>
</evidence>
<evidence type="ECO:0000256" key="1">
    <source>
        <dbReference type="ARBA" id="ARBA00025758"/>
    </source>
</evidence>
<dbReference type="PRINTS" id="PR02039">
    <property type="entry name" value="SPLICEFRBRR1"/>
</dbReference>
<evidence type="ECO:0000313" key="4">
    <source>
        <dbReference type="Proteomes" id="UP001175211"/>
    </source>
</evidence>
<feature type="region of interest" description="Disordered" evidence="2">
    <location>
        <begin position="1"/>
        <end position="24"/>
    </location>
</feature>
<dbReference type="AlphaFoldDB" id="A0AA39TRQ7"/>